<dbReference type="KEGG" id="dni:HX89_06150"/>
<dbReference type="EMBL" id="CP008889">
    <property type="protein sequence ID" value="AIF40591.1"/>
    <property type="molecule type" value="Genomic_DNA"/>
</dbReference>
<evidence type="ECO:0000313" key="3">
    <source>
        <dbReference type="Proteomes" id="UP000027986"/>
    </source>
</evidence>
<organism evidence="2 3">
    <name type="scientific">Dermacoccus nishinomiyaensis</name>
    <dbReference type="NCBI Taxonomy" id="1274"/>
    <lineage>
        <taxon>Bacteria</taxon>
        <taxon>Bacillati</taxon>
        <taxon>Actinomycetota</taxon>
        <taxon>Actinomycetes</taxon>
        <taxon>Micrococcales</taxon>
        <taxon>Dermacoccaceae</taxon>
        <taxon>Dermacoccus</taxon>
    </lineage>
</organism>
<proteinExistence type="predicted"/>
<sequence length="284" mass="29505">MLSRRHFVLGGVIAPAGGILGLAGCERRPGGTSSSAESSGGTDGGVSSLTIDTVLGRVVLRLPNALDEGASSPSGAGDDASAQWRACVEAAGHRIAEVWGTTRPAGLEGDLRVTLCRDDAEFAASADGLDADTAGVTTRQGVFLAPSVASSLTEAGRRVVLAHELTHLWLGQFGADATQWWLKEGAAEWTAAPLVSVPERSRWPTLAQAAPQKKIGDSPPPQEQVGTELGYEWAHAYVTYLADGAGTARVVALVRARPRDATAVAASLVAGRESFTTWLSGRLR</sequence>
<dbReference type="PROSITE" id="PS51257">
    <property type="entry name" value="PROKAR_LIPOPROTEIN"/>
    <property type="match status" value="1"/>
</dbReference>
<dbReference type="OrthoDB" id="5242307at2"/>
<reference evidence="2 3" key="1">
    <citation type="submission" date="2014-07" db="EMBL/GenBank/DDBJ databases">
        <title>Genome Sequencing of Dermacoccus nishinomiyaensis.</title>
        <authorList>
            <person name="Hong K.W."/>
            <person name="Chan K.G."/>
        </authorList>
    </citation>
    <scope>NUCLEOTIDE SEQUENCE [LARGE SCALE GENOMIC DNA]</scope>
    <source>
        <strain evidence="2 3">M25</strain>
    </source>
</reference>
<dbReference type="Proteomes" id="UP000027986">
    <property type="component" value="Chromosome"/>
</dbReference>
<gene>
    <name evidence="2" type="ORF">HX89_06150</name>
</gene>
<name>A0A075JEB2_9MICO</name>
<evidence type="ECO:0008006" key="4">
    <source>
        <dbReference type="Google" id="ProtNLM"/>
    </source>
</evidence>
<protein>
    <recommendedName>
        <fullName evidence="4">Peptidase MA-like domain-containing protein</fullName>
    </recommendedName>
</protein>
<evidence type="ECO:0000313" key="2">
    <source>
        <dbReference type="EMBL" id="AIF40591.1"/>
    </source>
</evidence>
<dbReference type="HOGENOM" id="CLU_979059_0_0_11"/>
<dbReference type="RefSeq" id="WP_038567805.1">
    <property type="nucleotide sequence ID" value="NZ_CP008889.1"/>
</dbReference>
<accession>A0A075JEB2</accession>
<keyword evidence="3" id="KW-1185">Reference proteome</keyword>
<dbReference type="GeneID" id="41840756"/>
<dbReference type="eggNOG" id="ENOG5030HRQ">
    <property type="taxonomic scope" value="Bacteria"/>
</dbReference>
<evidence type="ECO:0000256" key="1">
    <source>
        <dbReference type="SAM" id="MobiDB-lite"/>
    </source>
</evidence>
<dbReference type="AlphaFoldDB" id="A0A075JEB2"/>
<feature type="compositionally biased region" description="Low complexity" evidence="1">
    <location>
        <begin position="30"/>
        <end position="40"/>
    </location>
</feature>
<feature type="region of interest" description="Disordered" evidence="1">
    <location>
        <begin position="27"/>
        <end position="48"/>
    </location>
</feature>